<evidence type="ECO:0000313" key="4">
    <source>
        <dbReference type="Proteomes" id="UP001141806"/>
    </source>
</evidence>
<feature type="transmembrane region" description="Helical" evidence="2">
    <location>
        <begin position="12"/>
        <end position="31"/>
    </location>
</feature>
<dbReference type="GO" id="GO:0005313">
    <property type="term" value="F:L-glutamate transmembrane transporter activity"/>
    <property type="evidence" value="ECO:0007669"/>
    <property type="project" value="TreeGrafter"/>
</dbReference>
<comment type="similarity">
    <text evidence="1">Belongs to the amino acid-polyamine-organocation (APC) superfamily. Cationic amino acid transporter (CAT) (TC 2.A.3.3) family.</text>
</comment>
<evidence type="ECO:0000256" key="1">
    <source>
        <dbReference type="ARBA" id="ARBA00008572"/>
    </source>
</evidence>
<feature type="transmembrane region" description="Helical" evidence="2">
    <location>
        <begin position="38"/>
        <end position="58"/>
    </location>
</feature>
<dbReference type="OrthoDB" id="512288at2759"/>
<dbReference type="EMBL" id="JAMYWD010000004">
    <property type="protein sequence ID" value="KAJ4974512.1"/>
    <property type="molecule type" value="Genomic_DNA"/>
</dbReference>
<dbReference type="GO" id="GO:0015189">
    <property type="term" value="F:L-lysine transmembrane transporter activity"/>
    <property type="evidence" value="ECO:0007669"/>
    <property type="project" value="TreeGrafter"/>
</dbReference>
<dbReference type="Proteomes" id="UP001141806">
    <property type="component" value="Unassembled WGS sequence"/>
</dbReference>
<accession>A0A9Q0KPN9</accession>
<feature type="transmembrane region" description="Helical" evidence="2">
    <location>
        <begin position="78"/>
        <end position="102"/>
    </location>
</feature>
<evidence type="ECO:0000256" key="2">
    <source>
        <dbReference type="SAM" id="Phobius"/>
    </source>
</evidence>
<sequence length="113" mass="12520">MKKTLTWWDLLWFGLGVVMGAGIFILTSLISREQAGPAVFLSFLAFGVSVLLFVLYYIEFVVEVPIASGSFVYLRVKFGGFNAFIVVGNILFEYIVAGTSVASKWAFKGIMIF</sequence>
<gene>
    <name evidence="3" type="ORF">NE237_007686</name>
</gene>
<dbReference type="Gene3D" id="1.20.1740.10">
    <property type="entry name" value="Amino acid/polyamine transporter I"/>
    <property type="match status" value="1"/>
</dbReference>
<dbReference type="AlphaFoldDB" id="A0A9Q0KPN9"/>
<protein>
    <recommendedName>
        <fullName evidence="5">Cationic amino acid transporter</fullName>
    </recommendedName>
</protein>
<comment type="caution">
    <text evidence="3">The sequence shown here is derived from an EMBL/GenBank/DDBJ whole genome shotgun (WGS) entry which is preliminary data.</text>
</comment>
<evidence type="ECO:0000313" key="3">
    <source>
        <dbReference type="EMBL" id="KAJ4974512.1"/>
    </source>
</evidence>
<dbReference type="PANTHER" id="PTHR43243:SF30">
    <property type="entry name" value="CATIONIC AMINO ACID TRANSPORTER 1-LIKE"/>
    <property type="match status" value="1"/>
</dbReference>
<keyword evidence="2" id="KW-0472">Membrane</keyword>
<organism evidence="3 4">
    <name type="scientific">Protea cynaroides</name>
    <dbReference type="NCBI Taxonomy" id="273540"/>
    <lineage>
        <taxon>Eukaryota</taxon>
        <taxon>Viridiplantae</taxon>
        <taxon>Streptophyta</taxon>
        <taxon>Embryophyta</taxon>
        <taxon>Tracheophyta</taxon>
        <taxon>Spermatophyta</taxon>
        <taxon>Magnoliopsida</taxon>
        <taxon>Proteales</taxon>
        <taxon>Proteaceae</taxon>
        <taxon>Protea</taxon>
    </lineage>
</organism>
<proteinExistence type="inferred from homology"/>
<keyword evidence="2" id="KW-0812">Transmembrane</keyword>
<evidence type="ECO:0008006" key="5">
    <source>
        <dbReference type="Google" id="ProtNLM"/>
    </source>
</evidence>
<keyword evidence="4" id="KW-1185">Reference proteome</keyword>
<reference evidence="3" key="1">
    <citation type="journal article" date="2023" name="Plant J.">
        <title>The genome of the king protea, Protea cynaroides.</title>
        <authorList>
            <person name="Chang J."/>
            <person name="Duong T.A."/>
            <person name="Schoeman C."/>
            <person name="Ma X."/>
            <person name="Roodt D."/>
            <person name="Barker N."/>
            <person name="Li Z."/>
            <person name="Van de Peer Y."/>
            <person name="Mizrachi E."/>
        </authorList>
    </citation>
    <scope>NUCLEOTIDE SEQUENCE</scope>
    <source>
        <tissue evidence="3">Young leaves</tissue>
    </source>
</reference>
<name>A0A9Q0KPN9_9MAGN</name>
<keyword evidence="2" id="KW-1133">Transmembrane helix</keyword>
<dbReference type="GO" id="GO:0005886">
    <property type="term" value="C:plasma membrane"/>
    <property type="evidence" value="ECO:0007669"/>
    <property type="project" value="TreeGrafter"/>
</dbReference>
<dbReference type="PANTHER" id="PTHR43243">
    <property type="entry name" value="INNER MEMBRANE TRANSPORTER YGJI-RELATED"/>
    <property type="match status" value="1"/>
</dbReference>